<dbReference type="Gene3D" id="1.20.58.300">
    <property type="entry name" value="FlgN-like"/>
    <property type="match status" value="1"/>
</dbReference>
<keyword evidence="5" id="KW-0969">Cilium</keyword>
<evidence type="ECO:0000313" key="5">
    <source>
        <dbReference type="EMBL" id="MDT0593778.1"/>
    </source>
</evidence>
<sequence length="143" mass="16066">MTTSLENAISKQLELLKSLKGLLEKELHLISSREPETLMQLLNEKQVLLDNIESQDSAVETLYKRAESAGAVSENCEPMLDECKQVMFECKYLTQINAKSVEQGQLRLVHLRNLMMELRAKESMTYDRSGRASGNSSTKGISA</sequence>
<organism evidence="5 6">
    <name type="scientific">Glaciecola petra</name>
    <dbReference type="NCBI Taxonomy" id="3075602"/>
    <lineage>
        <taxon>Bacteria</taxon>
        <taxon>Pseudomonadati</taxon>
        <taxon>Pseudomonadota</taxon>
        <taxon>Gammaproteobacteria</taxon>
        <taxon>Alteromonadales</taxon>
        <taxon>Alteromonadaceae</taxon>
        <taxon>Glaciecola</taxon>
    </lineage>
</organism>
<keyword evidence="6" id="KW-1185">Reference proteome</keyword>
<evidence type="ECO:0000256" key="3">
    <source>
        <dbReference type="ARBA" id="ARBA00022795"/>
    </source>
</evidence>
<protein>
    <submittedName>
        <fullName evidence="5">Flagellar export chaperone FlgN</fullName>
    </submittedName>
</protein>
<dbReference type="InterPro" id="IPR036679">
    <property type="entry name" value="FlgN-like_sf"/>
</dbReference>
<accession>A0ABU2ZMB9</accession>
<evidence type="ECO:0000256" key="2">
    <source>
        <dbReference type="ARBA" id="ARBA00007703"/>
    </source>
</evidence>
<dbReference type="EMBL" id="JAVRHX010000001">
    <property type="protein sequence ID" value="MDT0593778.1"/>
    <property type="molecule type" value="Genomic_DNA"/>
</dbReference>
<comment type="function">
    <text evidence="1">Required for the efficient initiation of filament assembly.</text>
</comment>
<dbReference type="SUPFAM" id="SSF140566">
    <property type="entry name" value="FlgN-like"/>
    <property type="match status" value="1"/>
</dbReference>
<keyword evidence="5" id="KW-0966">Cell projection</keyword>
<keyword evidence="3" id="KW-1005">Bacterial flagellum biogenesis</keyword>
<comment type="similarity">
    <text evidence="2">Belongs to the FlgN family.</text>
</comment>
<proteinExistence type="inferred from homology"/>
<dbReference type="InterPro" id="IPR007809">
    <property type="entry name" value="FlgN-like"/>
</dbReference>
<dbReference type="RefSeq" id="WP_311367277.1">
    <property type="nucleotide sequence ID" value="NZ_JAVRHX010000001.1"/>
</dbReference>
<name>A0ABU2ZMB9_9ALTE</name>
<evidence type="ECO:0000313" key="6">
    <source>
        <dbReference type="Proteomes" id="UP001253545"/>
    </source>
</evidence>
<dbReference type="Pfam" id="PF05130">
    <property type="entry name" value="FlgN"/>
    <property type="match status" value="1"/>
</dbReference>
<evidence type="ECO:0000256" key="1">
    <source>
        <dbReference type="ARBA" id="ARBA00002397"/>
    </source>
</evidence>
<feature type="compositionally biased region" description="Polar residues" evidence="4">
    <location>
        <begin position="132"/>
        <end position="143"/>
    </location>
</feature>
<reference evidence="5 6" key="1">
    <citation type="submission" date="2023-09" db="EMBL/GenBank/DDBJ databases">
        <authorList>
            <person name="Rey-Velasco X."/>
        </authorList>
    </citation>
    <scope>NUCLEOTIDE SEQUENCE [LARGE SCALE GENOMIC DNA]</scope>
    <source>
        <strain evidence="5 6">P117</strain>
    </source>
</reference>
<evidence type="ECO:0000256" key="4">
    <source>
        <dbReference type="SAM" id="MobiDB-lite"/>
    </source>
</evidence>
<dbReference type="Proteomes" id="UP001253545">
    <property type="component" value="Unassembled WGS sequence"/>
</dbReference>
<gene>
    <name evidence="5" type="primary">flgN</name>
    <name evidence="5" type="ORF">RM552_02830</name>
</gene>
<comment type="caution">
    <text evidence="5">The sequence shown here is derived from an EMBL/GenBank/DDBJ whole genome shotgun (WGS) entry which is preliminary data.</text>
</comment>
<feature type="region of interest" description="Disordered" evidence="4">
    <location>
        <begin position="124"/>
        <end position="143"/>
    </location>
</feature>
<keyword evidence="5" id="KW-0282">Flagellum</keyword>